<name>A0ABS6YUN7_9ACTN</name>
<evidence type="ECO:0000313" key="4">
    <source>
        <dbReference type="EMBL" id="MBW5424241.1"/>
    </source>
</evidence>
<dbReference type="InterPro" id="IPR050267">
    <property type="entry name" value="Anti-sigma-factor_SerPK"/>
</dbReference>
<accession>A0ABS6YUN7</accession>
<evidence type="ECO:0000256" key="1">
    <source>
        <dbReference type="ARBA" id="ARBA00022527"/>
    </source>
</evidence>
<dbReference type="InterPro" id="IPR003594">
    <property type="entry name" value="HATPase_dom"/>
</dbReference>
<dbReference type="InterPro" id="IPR036890">
    <property type="entry name" value="HATPase_C_sf"/>
</dbReference>
<gene>
    <name evidence="4" type="ORF">GKQ77_22180</name>
</gene>
<dbReference type="Proteomes" id="UP001197114">
    <property type="component" value="Unassembled WGS sequence"/>
</dbReference>
<evidence type="ECO:0000259" key="3">
    <source>
        <dbReference type="Pfam" id="PF13581"/>
    </source>
</evidence>
<organism evidence="4 5">
    <name type="scientific">Streptomyces anatolicus</name>
    <dbReference type="NCBI Taxonomy" id="2675858"/>
    <lineage>
        <taxon>Bacteria</taxon>
        <taxon>Bacillati</taxon>
        <taxon>Actinomycetota</taxon>
        <taxon>Actinomycetes</taxon>
        <taxon>Kitasatosporales</taxon>
        <taxon>Streptomycetaceae</taxon>
        <taxon>Streptomyces</taxon>
    </lineage>
</organism>
<dbReference type="CDD" id="cd16936">
    <property type="entry name" value="HATPase_RsbW-like"/>
    <property type="match status" value="1"/>
</dbReference>
<protein>
    <submittedName>
        <fullName evidence="4">ATP-binding protein</fullName>
    </submittedName>
</protein>
<feature type="domain" description="Histidine kinase/HSP90-like ATPase" evidence="3">
    <location>
        <begin position="20"/>
        <end position="133"/>
    </location>
</feature>
<dbReference type="EMBL" id="WMBF01000284">
    <property type="protein sequence ID" value="MBW5424241.1"/>
    <property type="molecule type" value="Genomic_DNA"/>
</dbReference>
<dbReference type="Pfam" id="PF13581">
    <property type="entry name" value="HATPase_c_2"/>
    <property type="match status" value="1"/>
</dbReference>
<reference evidence="4 5" key="1">
    <citation type="submission" date="2019-11" db="EMBL/GenBank/DDBJ databases">
        <authorList>
            <person name="Ay H."/>
        </authorList>
    </citation>
    <scope>NUCLEOTIDE SEQUENCE [LARGE SCALE GENOMIC DNA]</scope>
    <source>
        <strain evidence="4 5">BG9H</strain>
    </source>
</reference>
<dbReference type="PANTHER" id="PTHR35526">
    <property type="entry name" value="ANTI-SIGMA-F FACTOR RSBW-RELATED"/>
    <property type="match status" value="1"/>
</dbReference>
<keyword evidence="4" id="KW-0067">ATP-binding</keyword>
<evidence type="ECO:0000256" key="2">
    <source>
        <dbReference type="SAM" id="MobiDB-lite"/>
    </source>
</evidence>
<sequence length="138" mass="14977">MRTDHSRHSTKPLDRAVFDKRPEVVAQARDFARAFMDGLSPAMDVQAAASVELTVSELVTNAVRHARGDACSLRLVAHHDAITVAVTDTDPRPPRERTPDLAGGTGGFGWPMVRTLALEVEVSTGPQGKTVRAELPRR</sequence>
<dbReference type="PANTHER" id="PTHR35526:SF3">
    <property type="entry name" value="ANTI-SIGMA-F FACTOR RSBW"/>
    <property type="match status" value="1"/>
</dbReference>
<feature type="region of interest" description="Disordered" evidence="2">
    <location>
        <begin position="87"/>
        <end position="108"/>
    </location>
</feature>
<keyword evidence="1" id="KW-0418">Kinase</keyword>
<feature type="compositionally biased region" description="Basic and acidic residues" evidence="2">
    <location>
        <begin position="89"/>
        <end position="99"/>
    </location>
</feature>
<comment type="caution">
    <text evidence="4">The sequence shown here is derived from an EMBL/GenBank/DDBJ whole genome shotgun (WGS) entry which is preliminary data.</text>
</comment>
<dbReference type="GO" id="GO:0005524">
    <property type="term" value="F:ATP binding"/>
    <property type="evidence" value="ECO:0007669"/>
    <property type="project" value="UniProtKB-KW"/>
</dbReference>
<keyword evidence="5" id="KW-1185">Reference proteome</keyword>
<evidence type="ECO:0000313" key="5">
    <source>
        <dbReference type="Proteomes" id="UP001197114"/>
    </source>
</evidence>
<dbReference type="Gene3D" id="3.30.565.10">
    <property type="entry name" value="Histidine kinase-like ATPase, C-terminal domain"/>
    <property type="match status" value="1"/>
</dbReference>
<proteinExistence type="predicted"/>
<dbReference type="SUPFAM" id="SSF55874">
    <property type="entry name" value="ATPase domain of HSP90 chaperone/DNA topoisomerase II/histidine kinase"/>
    <property type="match status" value="1"/>
</dbReference>
<keyword evidence="4" id="KW-0547">Nucleotide-binding</keyword>
<keyword evidence="1" id="KW-0808">Transferase</keyword>
<dbReference type="RefSeq" id="WP_219690695.1">
    <property type="nucleotide sequence ID" value="NZ_WMBF01000284.1"/>
</dbReference>
<keyword evidence="1" id="KW-0723">Serine/threonine-protein kinase</keyword>